<comment type="caution">
    <text evidence="2">The sequence shown here is derived from an EMBL/GenBank/DDBJ whole genome shotgun (WGS) entry which is preliminary data.</text>
</comment>
<comment type="similarity">
    <text evidence="1">Belongs to the glycosyl hydrolase 25 family.</text>
</comment>
<dbReference type="InterPro" id="IPR017853">
    <property type="entry name" value="GH"/>
</dbReference>
<accession>A0ABX4TPN0</accession>
<dbReference type="Proteomes" id="UP001190825">
    <property type="component" value="Unassembled WGS sequence"/>
</dbReference>
<name>A0ABX4TPN0_9HYPH</name>
<keyword evidence="3" id="KW-1185">Reference proteome</keyword>
<proteinExistence type="inferred from homology"/>
<evidence type="ECO:0000313" key="3">
    <source>
        <dbReference type="Proteomes" id="UP001190825"/>
    </source>
</evidence>
<gene>
    <name evidence="2" type="ORF">BMJ33_11570</name>
</gene>
<dbReference type="Gene3D" id="3.20.20.80">
    <property type="entry name" value="Glycosidases"/>
    <property type="match status" value="1"/>
</dbReference>
<dbReference type="PROSITE" id="PS51904">
    <property type="entry name" value="GLYCOSYL_HYDROL_F25_2"/>
    <property type="match status" value="1"/>
</dbReference>
<dbReference type="EMBL" id="NBUC01000065">
    <property type="protein sequence ID" value="PLU04502.1"/>
    <property type="molecule type" value="Genomic_DNA"/>
</dbReference>
<dbReference type="PANTHER" id="PTHR34135:SF2">
    <property type="entry name" value="LYSOZYME"/>
    <property type="match status" value="1"/>
</dbReference>
<protein>
    <submittedName>
        <fullName evidence="2">Cell-wall lytic protein</fullName>
    </submittedName>
</protein>
<evidence type="ECO:0000313" key="2">
    <source>
        <dbReference type="EMBL" id="PLU04502.1"/>
    </source>
</evidence>
<dbReference type="PANTHER" id="PTHR34135">
    <property type="entry name" value="LYSOZYME"/>
    <property type="match status" value="1"/>
</dbReference>
<dbReference type="Pfam" id="PF01183">
    <property type="entry name" value="Glyco_hydro_25"/>
    <property type="match status" value="1"/>
</dbReference>
<reference evidence="2 3" key="1">
    <citation type="journal article" date="2018" name="FEMS Microbiol. Ecol.">
        <title>Co-invading symbiotic mutualists of Medicago polymorpha retain high ancestral diversity and contain diverse accessory genomes.</title>
        <authorList>
            <person name="Porter S.S."/>
            <person name="Faber-Hammond J.J."/>
            <person name="Friesen M.L."/>
        </authorList>
    </citation>
    <scope>NUCLEOTIDE SEQUENCE [LARGE SCALE GENOMIC DNA]</scope>
    <source>
        <strain evidence="2 3">Str16</strain>
    </source>
</reference>
<evidence type="ECO:0000256" key="1">
    <source>
        <dbReference type="ARBA" id="ARBA00010646"/>
    </source>
</evidence>
<dbReference type="SUPFAM" id="SSF51445">
    <property type="entry name" value="(Trans)glycosidases"/>
    <property type="match status" value="1"/>
</dbReference>
<organism evidence="2 3">
    <name type="scientific">Sinorhizobium medicae</name>
    <dbReference type="NCBI Taxonomy" id="110321"/>
    <lineage>
        <taxon>Bacteria</taxon>
        <taxon>Pseudomonadati</taxon>
        <taxon>Pseudomonadota</taxon>
        <taxon>Alphaproteobacteria</taxon>
        <taxon>Hyphomicrobiales</taxon>
        <taxon>Rhizobiaceae</taxon>
        <taxon>Sinorhizobium/Ensifer group</taxon>
        <taxon>Sinorhizobium</taxon>
    </lineage>
</organism>
<sequence>MGAARMNPIVVDLSHHNSEPDWPTLMGFGTVGVIMKASEGTTYIDPTFFERRIDAQAAGLLVSSYHYLHGGQIEAQMAHYLAVVLPEAGERICIDHEADATLDELVAAVKYIRDCRRDLQVTVYSGHTIKEQLGESRDAYLAENTSLWIAQYSEDAAPTWPQGTWPCWSLWQYTDSAPVAGIPEPVDGNRWNGTEETLRKWLAPAPTPEPAIATVYVTIQRPAGVEIKVIVEEVEP</sequence>
<dbReference type="InterPro" id="IPR002053">
    <property type="entry name" value="Glyco_hydro_25"/>
</dbReference>
<dbReference type="CDD" id="cd00599">
    <property type="entry name" value="GH25_muramidase"/>
    <property type="match status" value="1"/>
</dbReference>